<gene>
    <name evidence="1" type="ORF">UFOVP132_188</name>
</gene>
<reference evidence="1" key="1">
    <citation type="submission" date="2020-04" db="EMBL/GenBank/DDBJ databases">
        <authorList>
            <person name="Chiriac C."/>
            <person name="Salcher M."/>
            <person name="Ghai R."/>
            <person name="Kavagutti S V."/>
        </authorList>
    </citation>
    <scope>NUCLEOTIDE SEQUENCE</scope>
</reference>
<organism evidence="1">
    <name type="scientific">uncultured Caudovirales phage</name>
    <dbReference type="NCBI Taxonomy" id="2100421"/>
    <lineage>
        <taxon>Viruses</taxon>
        <taxon>Duplodnaviria</taxon>
        <taxon>Heunggongvirae</taxon>
        <taxon>Uroviricota</taxon>
        <taxon>Caudoviricetes</taxon>
        <taxon>Peduoviridae</taxon>
        <taxon>Maltschvirus</taxon>
        <taxon>Maltschvirus maltsch</taxon>
    </lineage>
</organism>
<dbReference type="EMBL" id="LR796247">
    <property type="protein sequence ID" value="CAB4131642.1"/>
    <property type="molecule type" value="Genomic_DNA"/>
</dbReference>
<protein>
    <submittedName>
        <fullName evidence="1">Uncharacterized protein</fullName>
    </submittedName>
</protein>
<sequence length="79" mass="8971">MNDKLLEALKIAAMRIDQLTSGPGGIMEMKQTISDKENEIARLQKQLDLVYNYDSNLLDSLNGWNYGQGAEPWLKDVKE</sequence>
<name>A0A6J5LDM3_9CAUD</name>
<evidence type="ECO:0000313" key="1">
    <source>
        <dbReference type="EMBL" id="CAB4131642.1"/>
    </source>
</evidence>
<proteinExistence type="predicted"/>
<accession>A0A6J5LDM3</accession>